<comment type="similarity">
    <text evidence="1">Belongs to the ribosome association toxin RatA family.</text>
</comment>
<reference evidence="4 5" key="1">
    <citation type="submission" date="2018-11" db="EMBL/GenBank/DDBJ databases">
        <title>Genomic Encyclopedia of Type Strains, Phase IV (KMG-IV): sequencing the most valuable type-strain genomes for metagenomic binning, comparative biology and taxonomic classification.</title>
        <authorList>
            <person name="Goeker M."/>
        </authorList>
    </citation>
    <scope>NUCLEOTIDE SEQUENCE [LARGE SCALE GENOMIC DNA]</scope>
    <source>
        <strain evidence="4 5">DSM 27238</strain>
    </source>
</reference>
<dbReference type="SUPFAM" id="SSF55961">
    <property type="entry name" value="Bet v1-like"/>
    <property type="match status" value="1"/>
</dbReference>
<dbReference type="PANTHER" id="PTHR12901:SF10">
    <property type="entry name" value="COENZYME Q-BINDING PROTEIN COQ10, MITOCHONDRIAL"/>
    <property type="match status" value="1"/>
</dbReference>
<feature type="domain" description="Coenzyme Q-binding protein COQ10 START" evidence="3">
    <location>
        <begin position="10"/>
        <end position="135"/>
    </location>
</feature>
<dbReference type="Pfam" id="PF03364">
    <property type="entry name" value="Polyketide_cyc"/>
    <property type="match status" value="1"/>
</dbReference>
<dbReference type="AlphaFoldDB" id="A0A3N4W9I8"/>
<evidence type="ECO:0000313" key="4">
    <source>
        <dbReference type="EMBL" id="RPE86207.1"/>
    </source>
</evidence>
<dbReference type="PANTHER" id="PTHR12901">
    <property type="entry name" value="SPERM PROTEIN HOMOLOG"/>
    <property type="match status" value="1"/>
</dbReference>
<dbReference type="InterPro" id="IPR044996">
    <property type="entry name" value="COQ10-like"/>
</dbReference>
<dbReference type="Gene3D" id="3.30.530.20">
    <property type="match status" value="1"/>
</dbReference>
<protein>
    <submittedName>
        <fullName evidence="4">Ribosome-associated toxin RatA of RatAB toxin-antitoxin module</fullName>
    </submittedName>
</protein>
<evidence type="ECO:0000256" key="1">
    <source>
        <dbReference type="ARBA" id="ARBA00008918"/>
    </source>
</evidence>
<gene>
    <name evidence="4" type="ORF">EDC46_0600</name>
</gene>
<dbReference type="RefSeq" id="WP_124210753.1">
    <property type="nucleotide sequence ID" value="NZ_CP016615.1"/>
</dbReference>
<comment type="caution">
    <text evidence="4">The sequence shown here is derived from an EMBL/GenBank/DDBJ whole genome shotgun (WGS) entry which is preliminary data.</text>
</comment>
<keyword evidence="2" id="KW-1277">Toxin-antitoxin system</keyword>
<dbReference type="GO" id="GO:0045333">
    <property type="term" value="P:cellular respiration"/>
    <property type="evidence" value="ECO:0007669"/>
    <property type="project" value="InterPro"/>
</dbReference>
<dbReference type="OrthoDB" id="9804759at2"/>
<evidence type="ECO:0000313" key="5">
    <source>
        <dbReference type="Proteomes" id="UP000281691"/>
    </source>
</evidence>
<dbReference type="EMBL" id="RKQP01000001">
    <property type="protein sequence ID" value="RPE86207.1"/>
    <property type="molecule type" value="Genomic_DNA"/>
</dbReference>
<dbReference type="CDD" id="cd07813">
    <property type="entry name" value="COQ10p_like"/>
    <property type="match status" value="1"/>
</dbReference>
<evidence type="ECO:0000259" key="3">
    <source>
        <dbReference type="Pfam" id="PF03364"/>
    </source>
</evidence>
<dbReference type="GO" id="GO:0048039">
    <property type="term" value="F:ubiquinone binding"/>
    <property type="evidence" value="ECO:0007669"/>
    <property type="project" value="InterPro"/>
</dbReference>
<keyword evidence="5" id="KW-1185">Reference proteome</keyword>
<dbReference type="Proteomes" id="UP000281691">
    <property type="component" value="Unassembled WGS sequence"/>
</dbReference>
<accession>A0A3N4W9I8</accession>
<sequence>MPVINQSSLVPYSAEQMYRLVNNYESYPQFLSGCIGAKTLSLGENQLNAELVIQKLGISQRFSTHNTMLPNEKITMELIDGPFRYLKGAWTFQPFDEQSCKIALQLEFEFSSPMIAMVFGKIFNELTLKMVNAFKQRAKEIYGNEY</sequence>
<name>A0A3N4W9I8_9PAST</name>
<evidence type="ECO:0000256" key="2">
    <source>
        <dbReference type="ARBA" id="ARBA00022649"/>
    </source>
</evidence>
<organism evidence="4 5">
    <name type="scientific">Vespertiliibacter pulmonis</name>
    <dbReference type="NCBI Taxonomy" id="1443036"/>
    <lineage>
        <taxon>Bacteria</taxon>
        <taxon>Pseudomonadati</taxon>
        <taxon>Pseudomonadota</taxon>
        <taxon>Gammaproteobacteria</taxon>
        <taxon>Pasteurellales</taxon>
        <taxon>Pasteurellaceae</taxon>
        <taxon>Vespertiliibacter</taxon>
    </lineage>
</organism>
<dbReference type="InterPro" id="IPR023393">
    <property type="entry name" value="START-like_dom_sf"/>
</dbReference>
<dbReference type="InterPro" id="IPR005031">
    <property type="entry name" value="COQ10_START"/>
</dbReference>
<proteinExistence type="inferred from homology"/>